<keyword evidence="1" id="KW-0732">Signal</keyword>
<dbReference type="RefSeq" id="WP_048499503.1">
    <property type="nucleotide sequence ID" value="NZ_LFNG01000009.1"/>
</dbReference>
<evidence type="ECO:0000313" key="2">
    <source>
        <dbReference type="EMBL" id="KMQ71334.1"/>
    </source>
</evidence>
<dbReference type="AlphaFoldDB" id="A0A0J7IZU9"/>
<evidence type="ECO:0000313" key="3">
    <source>
        <dbReference type="Proteomes" id="UP000035900"/>
    </source>
</evidence>
<sequence length="225" mass="25560">MKKFTFLFFMMSAVWGFAQNVILNKVEKTHSNSDRFFYKIDPEIISAEYLGELEVQGFSGNDAEVFGKVYKKAKEIGANAFSWKPFESVDEMNQKFDPVHYRLNLYYVAQGNLPKEDNVIYLIASAVKKQTISIDGKKVDLEPRTFRKLDLESAGITTISTRKFLGSTIKVSAQQNQPVQYFQLSAFSVNNNPYGTAGINLKSGDIIKLEQSFGQFLTTIYDFSE</sequence>
<dbReference type="OrthoDB" id="1441565at2"/>
<reference evidence="2 3" key="1">
    <citation type="journal article" date="2004" name="Int. J. Syst. Evol. Microbiol.">
        <title>Kaistella koreensis gen. nov., sp. nov., a novel member of the Chryseobacterium-Bergeyella-Riemerella branch.</title>
        <authorList>
            <person name="Kim M.K."/>
            <person name="Im W.T."/>
            <person name="Shin Y.K."/>
            <person name="Lim J.H."/>
            <person name="Kim S.H."/>
            <person name="Lee B.C."/>
            <person name="Park M.Y."/>
            <person name="Lee K.Y."/>
            <person name="Lee S.T."/>
        </authorList>
    </citation>
    <scope>NUCLEOTIDE SEQUENCE [LARGE SCALE GENOMIC DNA]</scope>
    <source>
        <strain evidence="2 3">CCUG 49689</strain>
    </source>
</reference>
<feature type="signal peptide" evidence="1">
    <location>
        <begin position="1"/>
        <end position="18"/>
    </location>
</feature>
<keyword evidence="3" id="KW-1185">Reference proteome</keyword>
<dbReference type="PATRIC" id="fig|1304281.5.peg.1640"/>
<feature type="chain" id="PRO_5005289069" description="Molecular chaperone GroES" evidence="1">
    <location>
        <begin position="19"/>
        <end position="225"/>
    </location>
</feature>
<protein>
    <recommendedName>
        <fullName evidence="4">Molecular chaperone GroES</fullName>
    </recommendedName>
</protein>
<accession>A0A0J7IZU9</accession>
<dbReference type="Proteomes" id="UP000035900">
    <property type="component" value="Unassembled WGS sequence"/>
</dbReference>
<comment type="caution">
    <text evidence="2">The sequence shown here is derived from an EMBL/GenBank/DDBJ whole genome shotgun (WGS) entry which is preliminary data.</text>
</comment>
<proteinExistence type="predicted"/>
<dbReference type="STRING" id="1304281.ACM44_07670"/>
<dbReference type="EMBL" id="LFNG01000009">
    <property type="protein sequence ID" value="KMQ71334.1"/>
    <property type="molecule type" value="Genomic_DNA"/>
</dbReference>
<evidence type="ECO:0000256" key="1">
    <source>
        <dbReference type="SAM" id="SignalP"/>
    </source>
</evidence>
<evidence type="ECO:0008006" key="4">
    <source>
        <dbReference type="Google" id="ProtNLM"/>
    </source>
</evidence>
<gene>
    <name evidence="2" type="ORF">ACM44_07670</name>
</gene>
<name>A0A0J7IZU9_9FLAO</name>
<organism evidence="2 3">
    <name type="scientific">Chryseobacterium koreense CCUG 49689</name>
    <dbReference type="NCBI Taxonomy" id="1304281"/>
    <lineage>
        <taxon>Bacteria</taxon>
        <taxon>Pseudomonadati</taxon>
        <taxon>Bacteroidota</taxon>
        <taxon>Flavobacteriia</taxon>
        <taxon>Flavobacteriales</taxon>
        <taxon>Weeksellaceae</taxon>
        <taxon>Chryseobacterium group</taxon>
        <taxon>Chryseobacterium</taxon>
    </lineage>
</organism>